<dbReference type="InterPro" id="IPR020476">
    <property type="entry name" value="Nudix_hydrolase"/>
</dbReference>
<dbReference type="OrthoDB" id="9804442at2"/>
<evidence type="ECO:0000256" key="2">
    <source>
        <dbReference type="ARBA" id="ARBA00005582"/>
    </source>
</evidence>
<evidence type="ECO:0000259" key="5">
    <source>
        <dbReference type="PROSITE" id="PS51462"/>
    </source>
</evidence>
<dbReference type="SUPFAM" id="SSF55811">
    <property type="entry name" value="Nudix"/>
    <property type="match status" value="1"/>
</dbReference>
<dbReference type="PROSITE" id="PS00893">
    <property type="entry name" value="NUDIX_BOX"/>
    <property type="match status" value="1"/>
</dbReference>
<dbReference type="AlphaFoldDB" id="A0A4R0H265"/>
<organism evidence="6 7">
    <name type="scientific">Kribbella soli</name>
    <dbReference type="NCBI Taxonomy" id="1124743"/>
    <lineage>
        <taxon>Bacteria</taxon>
        <taxon>Bacillati</taxon>
        <taxon>Actinomycetota</taxon>
        <taxon>Actinomycetes</taxon>
        <taxon>Propionibacteriales</taxon>
        <taxon>Kribbellaceae</taxon>
        <taxon>Kribbella</taxon>
    </lineage>
</organism>
<comment type="similarity">
    <text evidence="2 4">Belongs to the Nudix hydrolase family.</text>
</comment>
<proteinExistence type="inferred from homology"/>
<evidence type="ECO:0000313" key="7">
    <source>
        <dbReference type="Proteomes" id="UP000292346"/>
    </source>
</evidence>
<accession>A0A4R0H265</accession>
<evidence type="ECO:0000256" key="1">
    <source>
        <dbReference type="ARBA" id="ARBA00001946"/>
    </source>
</evidence>
<gene>
    <name evidence="6" type="ORF">E0H45_37140</name>
</gene>
<sequence length="175" mass="18767">MDGRAAGARRLEDRHLVPDPGDALVIRAGVVLLSEHGIAAIERVRDGRTYHVLPGGQVEDGESPAEAARREVHEELGLLVKIRAAVAVVHFGDSTQHYFVADLIGGEFGTGDGPELDSPADSERGSYRAVWLPVTDLAACDLRPRPIAAALQGAPDPWWLLDGWMATPVVIDEPV</sequence>
<protein>
    <submittedName>
        <fullName evidence="6">NUDIX domain-containing protein</fullName>
    </submittedName>
</protein>
<dbReference type="PANTHER" id="PTHR43046:SF16">
    <property type="entry name" value="ADP-RIBOSE PYROPHOSPHATASE YJHB-RELATED"/>
    <property type="match status" value="1"/>
</dbReference>
<name>A0A4R0H265_9ACTN</name>
<comment type="cofactor">
    <cofactor evidence="1">
        <name>Mg(2+)</name>
        <dbReference type="ChEBI" id="CHEBI:18420"/>
    </cofactor>
</comment>
<dbReference type="InterPro" id="IPR020084">
    <property type="entry name" value="NUDIX_hydrolase_CS"/>
</dbReference>
<dbReference type="Gene3D" id="3.90.79.10">
    <property type="entry name" value="Nucleoside Triphosphate Pyrophosphohydrolase"/>
    <property type="match status" value="1"/>
</dbReference>
<dbReference type="Pfam" id="PF00293">
    <property type="entry name" value="NUDIX"/>
    <property type="match status" value="1"/>
</dbReference>
<dbReference type="InterPro" id="IPR000086">
    <property type="entry name" value="NUDIX_hydrolase_dom"/>
</dbReference>
<evidence type="ECO:0000256" key="3">
    <source>
        <dbReference type="ARBA" id="ARBA00022801"/>
    </source>
</evidence>
<evidence type="ECO:0000313" key="6">
    <source>
        <dbReference type="EMBL" id="TCC02660.1"/>
    </source>
</evidence>
<dbReference type="PRINTS" id="PR00502">
    <property type="entry name" value="NUDIXFAMILY"/>
</dbReference>
<dbReference type="PANTHER" id="PTHR43046">
    <property type="entry name" value="GDP-MANNOSE MANNOSYL HYDROLASE"/>
    <property type="match status" value="1"/>
</dbReference>
<feature type="domain" description="Nudix hydrolase" evidence="5">
    <location>
        <begin position="1"/>
        <end position="155"/>
    </location>
</feature>
<comment type="caution">
    <text evidence="6">The sequence shown here is derived from an EMBL/GenBank/DDBJ whole genome shotgun (WGS) entry which is preliminary data.</text>
</comment>
<dbReference type="EMBL" id="SJJZ01000005">
    <property type="protein sequence ID" value="TCC02660.1"/>
    <property type="molecule type" value="Genomic_DNA"/>
</dbReference>
<dbReference type="CDD" id="cd04669">
    <property type="entry name" value="NUDIX_Hydrolase"/>
    <property type="match status" value="1"/>
</dbReference>
<dbReference type="PROSITE" id="PS51462">
    <property type="entry name" value="NUDIX"/>
    <property type="match status" value="1"/>
</dbReference>
<dbReference type="InterPro" id="IPR015797">
    <property type="entry name" value="NUDIX_hydrolase-like_dom_sf"/>
</dbReference>
<dbReference type="Proteomes" id="UP000292346">
    <property type="component" value="Unassembled WGS sequence"/>
</dbReference>
<reference evidence="6 7" key="1">
    <citation type="submission" date="2019-02" db="EMBL/GenBank/DDBJ databases">
        <title>Kribbella capetownensis sp. nov. and Kribbella speibonae sp. nov., isolated from soil.</title>
        <authorList>
            <person name="Curtis S.M."/>
            <person name="Norton I."/>
            <person name="Everest G.J."/>
            <person name="Meyers P.R."/>
        </authorList>
    </citation>
    <scope>NUCLEOTIDE SEQUENCE [LARGE SCALE GENOMIC DNA]</scope>
    <source>
        <strain evidence="6 7">KCTC 29219</strain>
    </source>
</reference>
<dbReference type="GO" id="GO:0016787">
    <property type="term" value="F:hydrolase activity"/>
    <property type="evidence" value="ECO:0007669"/>
    <property type="project" value="UniProtKB-KW"/>
</dbReference>
<evidence type="ECO:0000256" key="4">
    <source>
        <dbReference type="RuleBase" id="RU003476"/>
    </source>
</evidence>
<keyword evidence="7" id="KW-1185">Reference proteome</keyword>
<keyword evidence="3 4" id="KW-0378">Hydrolase</keyword>